<sequence>MNDNAQNLRQSDLAHYMHPFTDTEALGKEGGARIITRAEGAHIWDISGNKILDGMAGLWCVNIGYGRKELADAAARQMNTLPYYNSFFKTATVPSIELAEQLAARTPAGLNHVFYANSGSEANDTIVRMVRYYWELEGEAQRQIIIGRNHGYHGSTSVTASLSGPHMHGQGGVPLPGFSHIAAPYLFGADTELDAEAFGIQAAQALEERILELGADKVAAFIGEPVQGSGGMIVPPASYWGKIQRICKKYGVLLIADEVITGFGRTGKWFASELYDIKPDLMTLAKGLSSGYLPISAVIVGDRVANTIIHKGSEFVHGFTYSGHPVSCAVALENIRIIADEGLVENAATVGDYLQTRLRDLKDHPLVGEVRGIGLLGAIELVQSKSPRRFFETKGEVGTRCRDHCFANSLVMRAVRDTMIISPPLMFSKAHVDELLEKARKALDSTWADLCANKIEGIRHVQSA</sequence>
<dbReference type="InterPro" id="IPR015424">
    <property type="entry name" value="PyrdxlP-dep_Trfase"/>
</dbReference>
<dbReference type="AlphaFoldDB" id="A0A845UNL8"/>
<dbReference type="GO" id="GO:0030170">
    <property type="term" value="F:pyridoxal phosphate binding"/>
    <property type="evidence" value="ECO:0007669"/>
    <property type="project" value="InterPro"/>
</dbReference>
<dbReference type="SUPFAM" id="SSF53383">
    <property type="entry name" value="PLP-dependent transferases"/>
    <property type="match status" value="1"/>
</dbReference>
<proteinExistence type="inferred from homology"/>
<dbReference type="PIRSF" id="PIRSF000521">
    <property type="entry name" value="Transaminase_4ab_Lys_Orn"/>
    <property type="match status" value="1"/>
</dbReference>
<dbReference type="InterPro" id="IPR015422">
    <property type="entry name" value="PyrdxlP-dep_Trfase_small"/>
</dbReference>
<dbReference type="Gene3D" id="3.40.640.10">
    <property type="entry name" value="Type I PLP-dependent aspartate aminotransferase-like (Major domain)"/>
    <property type="match status" value="1"/>
</dbReference>
<name>A0A845UNL8_9PROT</name>
<keyword evidence="5 6" id="KW-0663">Pyridoxal phosphate</keyword>
<dbReference type="FunFam" id="3.40.640.10:FF:000014">
    <property type="entry name" value="Adenosylmethionine-8-amino-7-oxononanoate aminotransferase, probable"/>
    <property type="match status" value="1"/>
</dbReference>
<dbReference type="PROSITE" id="PS00600">
    <property type="entry name" value="AA_TRANSFER_CLASS_3"/>
    <property type="match status" value="1"/>
</dbReference>
<dbReference type="GO" id="GO:0008483">
    <property type="term" value="F:transaminase activity"/>
    <property type="evidence" value="ECO:0007669"/>
    <property type="project" value="UniProtKB-KW"/>
</dbReference>
<dbReference type="InterPro" id="IPR015421">
    <property type="entry name" value="PyrdxlP-dep_Trfase_major"/>
</dbReference>
<dbReference type="PANTHER" id="PTHR43094">
    <property type="entry name" value="AMINOTRANSFERASE"/>
    <property type="match status" value="1"/>
</dbReference>
<comment type="cofactor">
    <cofactor evidence="1">
        <name>pyridoxal 5'-phosphate</name>
        <dbReference type="ChEBI" id="CHEBI:597326"/>
    </cofactor>
</comment>
<evidence type="ECO:0000313" key="7">
    <source>
        <dbReference type="EMBL" id="NDU43148.1"/>
    </source>
</evidence>
<dbReference type="NCBIfam" id="NF004767">
    <property type="entry name" value="PRK06105.1"/>
    <property type="match status" value="1"/>
</dbReference>
<protein>
    <submittedName>
        <fullName evidence="7">Aminotransferase class III-fold pyridoxal phosphate-dependent enzyme</fullName>
    </submittedName>
</protein>
<dbReference type="EMBL" id="WNJL01000037">
    <property type="protein sequence ID" value="NDU43148.1"/>
    <property type="molecule type" value="Genomic_DNA"/>
</dbReference>
<dbReference type="CDD" id="cd00610">
    <property type="entry name" value="OAT_like"/>
    <property type="match status" value="1"/>
</dbReference>
<keyword evidence="3 7" id="KW-0032">Aminotransferase</keyword>
<gene>
    <name evidence="7" type="ORF">GL267_11050</name>
</gene>
<reference evidence="7" key="1">
    <citation type="submission" date="2019-11" db="EMBL/GenBank/DDBJ databases">
        <title>Acidithiobacillus ferrianus sp. nov.: a facultatively anaerobic and extremely acidophilic chemolithoautotroph.</title>
        <authorList>
            <person name="Norris P.R."/>
            <person name="Falagan C."/>
            <person name="Moya-Beltran A."/>
            <person name="Castro M."/>
            <person name="Quatrini R."/>
            <person name="Johnson D.B."/>
        </authorList>
    </citation>
    <scope>NUCLEOTIDE SEQUENCE [LARGE SCALE GENOMIC DNA]</scope>
    <source>
        <strain evidence="7">MG</strain>
    </source>
</reference>
<evidence type="ECO:0000256" key="5">
    <source>
        <dbReference type="ARBA" id="ARBA00022898"/>
    </source>
</evidence>
<dbReference type="PANTHER" id="PTHR43094:SF1">
    <property type="entry name" value="AMINOTRANSFERASE CLASS-III"/>
    <property type="match status" value="1"/>
</dbReference>
<evidence type="ECO:0000256" key="6">
    <source>
        <dbReference type="RuleBase" id="RU003560"/>
    </source>
</evidence>
<dbReference type="NCBIfam" id="NF005682">
    <property type="entry name" value="PRK07480.1"/>
    <property type="match status" value="1"/>
</dbReference>
<dbReference type="InterPro" id="IPR005814">
    <property type="entry name" value="Aminotrans_3"/>
</dbReference>
<dbReference type="Gene3D" id="3.90.1150.10">
    <property type="entry name" value="Aspartate Aminotransferase, domain 1"/>
    <property type="match status" value="1"/>
</dbReference>
<organism evidence="7">
    <name type="scientific">Acidithiobacillus ferrianus</name>
    <dbReference type="NCBI Taxonomy" id="2678518"/>
    <lineage>
        <taxon>Bacteria</taxon>
        <taxon>Pseudomonadati</taxon>
        <taxon>Pseudomonadota</taxon>
        <taxon>Acidithiobacillia</taxon>
        <taxon>Acidithiobacillales</taxon>
        <taxon>Acidithiobacillaceae</taxon>
        <taxon>Acidithiobacillus</taxon>
    </lineage>
</organism>
<comment type="caution">
    <text evidence="7">The sequence shown here is derived from an EMBL/GenBank/DDBJ whole genome shotgun (WGS) entry which is preliminary data.</text>
</comment>
<evidence type="ECO:0000256" key="2">
    <source>
        <dbReference type="ARBA" id="ARBA00008954"/>
    </source>
</evidence>
<comment type="similarity">
    <text evidence="2 6">Belongs to the class-III pyridoxal-phosphate-dependent aminotransferase family.</text>
</comment>
<evidence type="ECO:0000256" key="1">
    <source>
        <dbReference type="ARBA" id="ARBA00001933"/>
    </source>
</evidence>
<evidence type="ECO:0000256" key="4">
    <source>
        <dbReference type="ARBA" id="ARBA00022679"/>
    </source>
</evidence>
<keyword evidence="4 7" id="KW-0808">Transferase</keyword>
<dbReference type="InterPro" id="IPR049704">
    <property type="entry name" value="Aminotrans_3_PPA_site"/>
</dbReference>
<dbReference type="Pfam" id="PF00202">
    <property type="entry name" value="Aminotran_3"/>
    <property type="match status" value="1"/>
</dbReference>
<accession>A0A845UNL8</accession>
<evidence type="ECO:0000256" key="3">
    <source>
        <dbReference type="ARBA" id="ARBA00022576"/>
    </source>
</evidence>